<reference evidence="2" key="1">
    <citation type="submission" date="2021-01" db="EMBL/GenBank/DDBJ databases">
        <authorList>
            <person name="Corre E."/>
            <person name="Pelletier E."/>
            <person name="Niang G."/>
            <person name="Scheremetjew M."/>
            <person name="Finn R."/>
            <person name="Kale V."/>
            <person name="Holt S."/>
            <person name="Cochrane G."/>
            <person name="Meng A."/>
            <person name="Brown T."/>
            <person name="Cohen L."/>
        </authorList>
    </citation>
    <scope>NUCLEOTIDE SEQUENCE</scope>
    <source>
        <strain evidence="2">CCMP281</strain>
    </source>
</reference>
<dbReference type="InterPro" id="IPR003587">
    <property type="entry name" value="Hint_dom_N"/>
</dbReference>
<name>A0A7S3ET74_9EUKA</name>
<organism evidence="2">
    <name type="scientific">Haptolina ericina</name>
    <dbReference type="NCBI Taxonomy" id="156174"/>
    <lineage>
        <taxon>Eukaryota</taxon>
        <taxon>Haptista</taxon>
        <taxon>Haptophyta</taxon>
        <taxon>Prymnesiophyceae</taxon>
        <taxon>Prymnesiales</taxon>
        <taxon>Prymnesiaceae</taxon>
        <taxon>Haptolina</taxon>
    </lineage>
</organism>
<dbReference type="Gene3D" id="2.170.16.10">
    <property type="entry name" value="Hedgehog/Intein (Hint) domain"/>
    <property type="match status" value="1"/>
</dbReference>
<dbReference type="InterPro" id="IPR001767">
    <property type="entry name" value="Hedgehog_Hint"/>
</dbReference>
<dbReference type="GO" id="GO:0016540">
    <property type="term" value="P:protein autoprocessing"/>
    <property type="evidence" value="ECO:0007669"/>
    <property type="project" value="InterPro"/>
</dbReference>
<dbReference type="InterPro" id="IPR050387">
    <property type="entry name" value="Hedgehog_Signaling"/>
</dbReference>
<dbReference type="SUPFAM" id="SSF51294">
    <property type="entry name" value="Hedgehog/intein (Hint) domain"/>
    <property type="match status" value="1"/>
</dbReference>
<dbReference type="PANTHER" id="PTHR11889">
    <property type="entry name" value="HEDGEHOG"/>
    <property type="match status" value="1"/>
</dbReference>
<gene>
    <name evidence="2" type="ORF">HERI1096_LOCUS6822</name>
</gene>
<evidence type="ECO:0000259" key="1">
    <source>
        <dbReference type="SMART" id="SM00306"/>
    </source>
</evidence>
<dbReference type="AlphaFoldDB" id="A0A7S3ET74"/>
<evidence type="ECO:0000313" key="2">
    <source>
        <dbReference type="EMBL" id="CAE0106163.1"/>
    </source>
</evidence>
<accession>A0A7S3ET74</accession>
<dbReference type="CDD" id="cd00081">
    <property type="entry name" value="Hint"/>
    <property type="match status" value="1"/>
</dbReference>
<sequence length="410" mass="43812">MILVALVLPLGKNADEIPRYRTPGPGPWPQNGVTGCGTTGLPPTDILQECTEPLHPSAPDLRGFWIARNGATAKYEHIEMCGSRWIDKTIPVTHDHLDCNGTLAGGVEDYSGPAIMRSDGLCTPITTAAKFETDATGNKCVNLYVDQFGTGLVRVVTRCLQPNGTMVWTHPLMGTTLYEKVEAGHEPNCITCPDGTQATAVSDVLTCGMAERTWKRCVTDAPCFPSTATVVMENGTRVSVAMLTEGDAIVAATTEGAMTIDTVTPLSITKPNRRARRFITLTTNTNHSLRLTPEHHLPIGESCCINLKVAQSVVVGDIIWVAATAARSGDAVVPSRVVSTVARELVSGVHSPVLLNGGFPVIDGIVTSFDKMEGVSLAAFGLPWLVPICKRLGVCSLLQHTASWFVQRSV</sequence>
<dbReference type="EMBL" id="HBHX01012253">
    <property type="protein sequence ID" value="CAE0106163.1"/>
    <property type="molecule type" value="Transcribed_RNA"/>
</dbReference>
<dbReference type="InterPro" id="IPR036844">
    <property type="entry name" value="Hint_dom_sf"/>
</dbReference>
<dbReference type="Pfam" id="PF01079">
    <property type="entry name" value="Hint"/>
    <property type="match status" value="1"/>
</dbReference>
<dbReference type="SMART" id="SM00306">
    <property type="entry name" value="HintN"/>
    <property type="match status" value="1"/>
</dbReference>
<protein>
    <recommendedName>
        <fullName evidence="1">Hint domain-containing protein</fullName>
    </recommendedName>
</protein>
<feature type="domain" description="Hint" evidence="1">
    <location>
        <begin position="221"/>
        <end position="323"/>
    </location>
</feature>
<dbReference type="PANTHER" id="PTHR11889:SF31">
    <property type="entry name" value="PROTEIN HEDGEHOG"/>
    <property type="match status" value="1"/>
</dbReference>
<proteinExistence type="predicted"/>